<proteinExistence type="predicted"/>
<sequence length="66" mass="7063">MGGEQGQRAQELLMRKLDLLQEDKAPGEEHKQKLLALFASPLPEDAEQAIAALLEATGHQNGAAQG</sequence>
<dbReference type="AlphaFoldDB" id="A0AAQ3PM72"/>
<dbReference type="Proteomes" id="UP001341281">
    <property type="component" value="Chromosome 01"/>
</dbReference>
<dbReference type="EMBL" id="CP144745">
    <property type="protein sequence ID" value="WVZ52751.1"/>
    <property type="molecule type" value="Genomic_DNA"/>
</dbReference>
<organism evidence="1 2">
    <name type="scientific">Paspalum notatum var. saurae</name>
    <dbReference type="NCBI Taxonomy" id="547442"/>
    <lineage>
        <taxon>Eukaryota</taxon>
        <taxon>Viridiplantae</taxon>
        <taxon>Streptophyta</taxon>
        <taxon>Embryophyta</taxon>
        <taxon>Tracheophyta</taxon>
        <taxon>Spermatophyta</taxon>
        <taxon>Magnoliopsida</taxon>
        <taxon>Liliopsida</taxon>
        <taxon>Poales</taxon>
        <taxon>Poaceae</taxon>
        <taxon>PACMAD clade</taxon>
        <taxon>Panicoideae</taxon>
        <taxon>Andropogonodae</taxon>
        <taxon>Paspaleae</taxon>
        <taxon>Paspalinae</taxon>
        <taxon>Paspalum</taxon>
    </lineage>
</organism>
<name>A0AAQ3PM72_PASNO</name>
<gene>
    <name evidence="1" type="ORF">U9M48_003781</name>
</gene>
<reference evidence="1 2" key="1">
    <citation type="submission" date="2024-02" db="EMBL/GenBank/DDBJ databases">
        <title>High-quality chromosome-scale genome assembly of Pensacola bahiagrass (Paspalum notatum Flugge var. saurae).</title>
        <authorList>
            <person name="Vega J.M."/>
            <person name="Podio M."/>
            <person name="Orjuela J."/>
            <person name="Siena L.A."/>
            <person name="Pessino S.C."/>
            <person name="Combes M.C."/>
            <person name="Mariac C."/>
            <person name="Albertini E."/>
            <person name="Pupilli F."/>
            <person name="Ortiz J.P.A."/>
            <person name="Leblanc O."/>
        </authorList>
    </citation>
    <scope>NUCLEOTIDE SEQUENCE [LARGE SCALE GENOMIC DNA]</scope>
    <source>
        <strain evidence="1">R1</strain>
        <tissue evidence="1">Leaf</tissue>
    </source>
</reference>
<keyword evidence="2" id="KW-1185">Reference proteome</keyword>
<evidence type="ECO:0000313" key="2">
    <source>
        <dbReference type="Proteomes" id="UP001341281"/>
    </source>
</evidence>
<evidence type="ECO:0000313" key="1">
    <source>
        <dbReference type="EMBL" id="WVZ52751.1"/>
    </source>
</evidence>
<protein>
    <submittedName>
        <fullName evidence="1">Uncharacterized protein</fullName>
    </submittedName>
</protein>
<accession>A0AAQ3PM72</accession>